<dbReference type="Gene3D" id="1.10.730.10">
    <property type="entry name" value="Isoleucyl-tRNA Synthetase, Domain 1"/>
    <property type="match status" value="2"/>
</dbReference>
<dbReference type="GO" id="GO:0006429">
    <property type="term" value="P:leucyl-tRNA aminoacylation"/>
    <property type="evidence" value="ECO:0007669"/>
    <property type="project" value="UniProtKB-UniRule"/>
</dbReference>
<dbReference type="InterPro" id="IPR025709">
    <property type="entry name" value="Leu_tRNA-synth_edit"/>
</dbReference>
<feature type="domain" description="Aminoacyl-tRNA synthetase class Ia" evidence="11">
    <location>
        <begin position="416"/>
        <end position="621"/>
    </location>
</feature>
<feature type="domain" description="Methionyl/Leucyl tRNA synthetase" evidence="13">
    <location>
        <begin position="40"/>
        <end position="189"/>
    </location>
</feature>
<evidence type="ECO:0000259" key="13">
    <source>
        <dbReference type="Pfam" id="PF09334"/>
    </source>
</evidence>
<gene>
    <name evidence="9" type="primary">leuS</name>
    <name evidence="15" type="ORF">UX47_C0002G0016</name>
</gene>
<dbReference type="FunFam" id="3.40.50.620:FF:000056">
    <property type="entry name" value="Leucine--tRNA ligase"/>
    <property type="match status" value="1"/>
</dbReference>
<evidence type="ECO:0000256" key="9">
    <source>
        <dbReference type="HAMAP-Rule" id="MF_00049"/>
    </source>
</evidence>
<dbReference type="Pfam" id="PF08264">
    <property type="entry name" value="Anticodon_1"/>
    <property type="match status" value="1"/>
</dbReference>
<comment type="subcellular location">
    <subcellularLocation>
        <location evidence="9">Cytoplasm</location>
    </subcellularLocation>
</comment>
<evidence type="ECO:0000256" key="10">
    <source>
        <dbReference type="RuleBase" id="RU363039"/>
    </source>
</evidence>
<dbReference type="GO" id="GO:0002161">
    <property type="term" value="F:aminoacyl-tRNA deacylase activity"/>
    <property type="evidence" value="ECO:0007669"/>
    <property type="project" value="InterPro"/>
</dbReference>
<protein>
    <recommendedName>
        <fullName evidence="9">Leucine--tRNA ligase</fullName>
        <ecNumber evidence="9">6.1.1.4</ecNumber>
    </recommendedName>
    <alternativeName>
        <fullName evidence="9">Leucyl-tRNA synthetase</fullName>
        <shortName evidence="9">LeuRS</shortName>
    </alternativeName>
</protein>
<feature type="binding site" evidence="9">
    <location>
        <position position="596"/>
    </location>
    <ligand>
        <name>ATP</name>
        <dbReference type="ChEBI" id="CHEBI:30616"/>
    </ligand>
</feature>
<dbReference type="Pfam" id="PF00133">
    <property type="entry name" value="tRNA-synt_1"/>
    <property type="match status" value="1"/>
</dbReference>
<dbReference type="Gene3D" id="3.40.50.620">
    <property type="entry name" value="HUPs"/>
    <property type="match status" value="2"/>
</dbReference>
<dbReference type="InterPro" id="IPR015413">
    <property type="entry name" value="Methionyl/Leucyl_tRNA_Synth"/>
</dbReference>
<dbReference type="PANTHER" id="PTHR43740">
    <property type="entry name" value="LEUCYL-TRNA SYNTHETASE"/>
    <property type="match status" value="1"/>
</dbReference>
<dbReference type="FunFam" id="1.10.730.10:FF:000002">
    <property type="entry name" value="Leucine--tRNA ligase"/>
    <property type="match status" value="1"/>
</dbReference>
<dbReference type="SUPFAM" id="SSF47323">
    <property type="entry name" value="Anticodon-binding domain of a subclass of class I aminoacyl-tRNA synthetases"/>
    <property type="match status" value="1"/>
</dbReference>
<dbReference type="SUPFAM" id="SSF50677">
    <property type="entry name" value="ValRS/IleRS/LeuRS editing domain"/>
    <property type="match status" value="1"/>
</dbReference>
<dbReference type="InterPro" id="IPR013155">
    <property type="entry name" value="M/V/L/I-tRNA-synth_anticd-bd"/>
</dbReference>
<dbReference type="PATRIC" id="fig|1618381.3.peg.250"/>
<evidence type="ECO:0000259" key="14">
    <source>
        <dbReference type="Pfam" id="PF13603"/>
    </source>
</evidence>
<feature type="domain" description="Leucyl-tRNA synthetase editing" evidence="14">
    <location>
        <begin position="224"/>
        <end position="413"/>
    </location>
</feature>
<comment type="caution">
    <text evidence="9">Lacks conserved residue(s) required for the propagation of feature annotation.</text>
</comment>
<dbReference type="Pfam" id="PF09334">
    <property type="entry name" value="tRNA-synt_1g"/>
    <property type="match status" value="1"/>
</dbReference>
<sequence length="817" mass="93449">MPMASYDFKSTEKKWAEKYEEFDGNKGVDFENDREKFYMLTEFPYPSGSGLHVGHAFAMTAADVYARFQRMQGKNVMFPMGWDAFGLPTENYAIKSGRKPQEITKEVTNTFHEQMKKLGFSFDWDREVNTTLPEYYKWTQWIFTKLFEKGLAEKQEMPINWCPKDKIGLANEEVVDGKCERCGTETAKRTISQWVVKITDYADRLINGLLDTEFIEKVKAAQINWIGKKEGINIDFEIENSVHKIQCFTKFPETIYGVTWIAIAPEHPLVAEIVSESHSTSVSQEVSQYLKETKKKSEFERTSGVSEKTGVFTGAYAINPVNGKRIPIWIGDYVLANFGTGAVMGVAAHDKRDYMFAEKYGLDIVQVEVPPEDPAYLIDSYEKVIEDGLMVNSGKFNGMKAREEAFGAVSNWMIENEWATKKVEYHLRDWIFSRQHYWGEPIPMVFCEKDGWVSIPATDLPVVLPEVEKYLPTDTGESPLANIKEWVETTCPKCGEKAKRETDTMPNWAGSDWYFLRYCDPHNTDVLADEKKMEFWLPVDVYVGGDEHNTLHLLYSRFVYQFLWDLGVVPKNITEPYKKRISHGVILGPDGNRMSKSKGNVIVPDEFVEKYGADSLRTYLMFMGPFDATMVWNERSLVGVRRFIEKFYNLIELHAGNNEVSDGESAKAINRLIKQATEDVAEFKFNTVIARLMETVNALSKPGSNITKSDLGSMIKVLSLFAPFVAEELWARIGGGFSIHTQQFPVYEEKYLISDTVLLTVQVNGKLRGTLMIDPEEYQERVIEEAKKSEKIKKYLDSGEIKKVIYIKGKTINFVVG</sequence>
<accession>A0A0G1RUH8</accession>
<keyword evidence="5 9" id="KW-0067">ATP-binding</keyword>
<dbReference type="PRINTS" id="PR00985">
    <property type="entry name" value="TRNASYNTHLEU"/>
</dbReference>
<dbReference type="FunFam" id="3.40.50.620:FF:000003">
    <property type="entry name" value="Leucine--tRNA ligase"/>
    <property type="match status" value="1"/>
</dbReference>
<evidence type="ECO:0000256" key="5">
    <source>
        <dbReference type="ARBA" id="ARBA00022840"/>
    </source>
</evidence>
<dbReference type="InterPro" id="IPR009008">
    <property type="entry name" value="Val/Leu/Ile-tRNA-synth_edit"/>
</dbReference>
<dbReference type="Gene3D" id="3.10.20.590">
    <property type="match status" value="1"/>
</dbReference>
<keyword evidence="6 9" id="KW-0648">Protein biosynthesis</keyword>
<proteinExistence type="inferred from homology"/>
<dbReference type="NCBIfam" id="TIGR00396">
    <property type="entry name" value="leuS_bact"/>
    <property type="match status" value="1"/>
</dbReference>
<organism evidence="15 16">
    <name type="scientific">Candidatus Collierbacteria bacterium GW2011_GWA2_46_26</name>
    <dbReference type="NCBI Taxonomy" id="1618381"/>
    <lineage>
        <taxon>Bacteria</taxon>
        <taxon>Candidatus Collieribacteriota</taxon>
    </lineage>
</organism>
<dbReference type="InterPro" id="IPR014729">
    <property type="entry name" value="Rossmann-like_a/b/a_fold"/>
</dbReference>
<dbReference type="EMBL" id="LCMI01000002">
    <property type="protein sequence ID" value="KKU33608.1"/>
    <property type="molecule type" value="Genomic_DNA"/>
</dbReference>
<dbReference type="AlphaFoldDB" id="A0A0G1RUH8"/>
<dbReference type="EC" id="6.1.1.4" evidence="9"/>
<evidence type="ECO:0000256" key="4">
    <source>
        <dbReference type="ARBA" id="ARBA00022741"/>
    </source>
</evidence>
<evidence type="ECO:0000256" key="2">
    <source>
        <dbReference type="ARBA" id="ARBA00022490"/>
    </source>
</evidence>
<dbReference type="CDD" id="cd07958">
    <property type="entry name" value="Anticodon_Ia_Leu_BEm"/>
    <property type="match status" value="1"/>
</dbReference>
<feature type="domain" description="Methionyl/Valyl/Leucyl/Isoleucyl-tRNA synthetase anticodon-binding" evidence="12">
    <location>
        <begin position="668"/>
        <end position="777"/>
    </location>
</feature>
<feature type="short sequence motif" description="'KMSKS' region" evidence="9">
    <location>
        <begin position="593"/>
        <end position="597"/>
    </location>
</feature>
<dbReference type="PANTHER" id="PTHR43740:SF2">
    <property type="entry name" value="LEUCINE--TRNA LIGASE, MITOCHONDRIAL"/>
    <property type="match status" value="1"/>
</dbReference>
<comment type="catalytic activity">
    <reaction evidence="8 9">
        <text>tRNA(Leu) + L-leucine + ATP = L-leucyl-tRNA(Leu) + AMP + diphosphate</text>
        <dbReference type="Rhea" id="RHEA:11688"/>
        <dbReference type="Rhea" id="RHEA-COMP:9613"/>
        <dbReference type="Rhea" id="RHEA-COMP:9622"/>
        <dbReference type="ChEBI" id="CHEBI:30616"/>
        <dbReference type="ChEBI" id="CHEBI:33019"/>
        <dbReference type="ChEBI" id="CHEBI:57427"/>
        <dbReference type="ChEBI" id="CHEBI:78442"/>
        <dbReference type="ChEBI" id="CHEBI:78494"/>
        <dbReference type="ChEBI" id="CHEBI:456215"/>
        <dbReference type="EC" id="6.1.1.4"/>
    </reaction>
</comment>
<dbReference type="GO" id="GO:0004823">
    <property type="term" value="F:leucine-tRNA ligase activity"/>
    <property type="evidence" value="ECO:0007669"/>
    <property type="project" value="UniProtKB-UniRule"/>
</dbReference>
<keyword evidence="3 9" id="KW-0436">Ligase</keyword>
<evidence type="ECO:0000256" key="7">
    <source>
        <dbReference type="ARBA" id="ARBA00023146"/>
    </source>
</evidence>
<evidence type="ECO:0000256" key="8">
    <source>
        <dbReference type="ARBA" id="ARBA00047469"/>
    </source>
</evidence>
<dbReference type="Pfam" id="PF13603">
    <property type="entry name" value="tRNA-synt_1_2"/>
    <property type="match status" value="1"/>
</dbReference>
<dbReference type="GO" id="GO:0005524">
    <property type="term" value="F:ATP binding"/>
    <property type="evidence" value="ECO:0007669"/>
    <property type="project" value="UniProtKB-UniRule"/>
</dbReference>
<evidence type="ECO:0000256" key="1">
    <source>
        <dbReference type="ARBA" id="ARBA00005594"/>
    </source>
</evidence>
<dbReference type="InterPro" id="IPR002302">
    <property type="entry name" value="Leu-tRNA-ligase"/>
</dbReference>
<reference evidence="15 16" key="1">
    <citation type="journal article" date="2015" name="Nature">
        <title>rRNA introns, odd ribosomes, and small enigmatic genomes across a large radiation of phyla.</title>
        <authorList>
            <person name="Brown C.T."/>
            <person name="Hug L.A."/>
            <person name="Thomas B.C."/>
            <person name="Sharon I."/>
            <person name="Castelle C.J."/>
            <person name="Singh A."/>
            <person name="Wilkins M.J."/>
            <person name="Williams K.H."/>
            <person name="Banfield J.F."/>
        </authorList>
    </citation>
    <scope>NUCLEOTIDE SEQUENCE [LARGE SCALE GENOMIC DNA]</scope>
</reference>
<evidence type="ECO:0000313" key="15">
    <source>
        <dbReference type="EMBL" id="KKU33608.1"/>
    </source>
</evidence>
<keyword evidence="2 9" id="KW-0963">Cytoplasm</keyword>
<evidence type="ECO:0000256" key="3">
    <source>
        <dbReference type="ARBA" id="ARBA00022598"/>
    </source>
</evidence>
<dbReference type="InterPro" id="IPR002300">
    <property type="entry name" value="aa-tRNA-synth_Ia"/>
</dbReference>
<name>A0A0G1RUH8_9BACT</name>
<dbReference type="InterPro" id="IPR009080">
    <property type="entry name" value="tRNAsynth_Ia_anticodon-bd"/>
</dbReference>
<comment type="similarity">
    <text evidence="1 9 10">Belongs to the class-I aminoacyl-tRNA synthetase family.</text>
</comment>
<dbReference type="HAMAP" id="MF_00049_B">
    <property type="entry name" value="Leu_tRNA_synth_B"/>
    <property type="match status" value="1"/>
</dbReference>
<keyword evidence="7 9" id="KW-0030">Aminoacyl-tRNA synthetase</keyword>
<dbReference type="SUPFAM" id="SSF52374">
    <property type="entry name" value="Nucleotidylyl transferase"/>
    <property type="match status" value="1"/>
</dbReference>
<evidence type="ECO:0000313" key="16">
    <source>
        <dbReference type="Proteomes" id="UP000034794"/>
    </source>
</evidence>
<dbReference type="Proteomes" id="UP000034794">
    <property type="component" value="Unassembled WGS sequence"/>
</dbReference>
<evidence type="ECO:0000259" key="11">
    <source>
        <dbReference type="Pfam" id="PF00133"/>
    </source>
</evidence>
<keyword evidence="4 9" id="KW-0547">Nucleotide-binding</keyword>
<evidence type="ECO:0000259" key="12">
    <source>
        <dbReference type="Pfam" id="PF08264"/>
    </source>
</evidence>
<evidence type="ECO:0000256" key="6">
    <source>
        <dbReference type="ARBA" id="ARBA00022917"/>
    </source>
</evidence>
<dbReference type="GO" id="GO:0005829">
    <property type="term" value="C:cytosol"/>
    <property type="evidence" value="ECO:0007669"/>
    <property type="project" value="TreeGrafter"/>
</dbReference>
<comment type="caution">
    <text evidence="15">The sequence shown here is derived from an EMBL/GenBank/DDBJ whole genome shotgun (WGS) entry which is preliminary data.</text>
</comment>